<dbReference type="Proteomes" id="UP000004995">
    <property type="component" value="Unassembled WGS sequence"/>
</dbReference>
<dbReference type="AlphaFoldDB" id="K3YKB0"/>
<dbReference type="InParanoid" id="K3YKB0"/>
<keyword evidence="3" id="KW-1185">Reference proteome</keyword>
<reference evidence="2" key="2">
    <citation type="submission" date="2018-08" db="UniProtKB">
        <authorList>
            <consortium name="EnsemblPlants"/>
        </authorList>
    </citation>
    <scope>IDENTIFICATION</scope>
    <source>
        <strain evidence="2">Yugu1</strain>
    </source>
</reference>
<name>K3YKB0_SETIT</name>
<evidence type="ECO:0000313" key="3">
    <source>
        <dbReference type="Proteomes" id="UP000004995"/>
    </source>
</evidence>
<organism evidence="2 3">
    <name type="scientific">Setaria italica</name>
    <name type="common">Foxtail millet</name>
    <name type="synonym">Panicum italicum</name>
    <dbReference type="NCBI Taxonomy" id="4555"/>
    <lineage>
        <taxon>Eukaryota</taxon>
        <taxon>Viridiplantae</taxon>
        <taxon>Streptophyta</taxon>
        <taxon>Embryophyta</taxon>
        <taxon>Tracheophyta</taxon>
        <taxon>Spermatophyta</taxon>
        <taxon>Magnoliopsida</taxon>
        <taxon>Liliopsida</taxon>
        <taxon>Poales</taxon>
        <taxon>Poaceae</taxon>
        <taxon>PACMAD clade</taxon>
        <taxon>Panicoideae</taxon>
        <taxon>Panicodae</taxon>
        <taxon>Paniceae</taxon>
        <taxon>Cenchrinae</taxon>
        <taxon>Setaria</taxon>
    </lineage>
</organism>
<feature type="compositionally biased region" description="Basic residues" evidence="1">
    <location>
        <begin position="73"/>
        <end position="87"/>
    </location>
</feature>
<dbReference type="Gramene" id="KQL02302">
    <property type="protein sequence ID" value="KQL02302"/>
    <property type="gene ID" value="SETIT_014679mg"/>
</dbReference>
<evidence type="ECO:0000313" key="2">
    <source>
        <dbReference type="EnsemblPlants" id="KQL02302"/>
    </source>
</evidence>
<proteinExistence type="predicted"/>
<feature type="region of interest" description="Disordered" evidence="1">
    <location>
        <begin position="73"/>
        <end position="105"/>
    </location>
</feature>
<accession>K3YKB0</accession>
<protein>
    <submittedName>
        <fullName evidence="2">Uncharacterized protein</fullName>
    </submittedName>
</protein>
<reference evidence="3" key="1">
    <citation type="journal article" date="2012" name="Nat. Biotechnol.">
        <title>Reference genome sequence of the model plant Setaria.</title>
        <authorList>
            <person name="Bennetzen J.L."/>
            <person name="Schmutz J."/>
            <person name="Wang H."/>
            <person name="Percifield R."/>
            <person name="Hawkins J."/>
            <person name="Pontaroli A.C."/>
            <person name="Estep M."/>
            <person name="Feng L."/>
            <person name="Vaughn J.N."/>
            <person name="Grimwood J."/>
            <person name="Jenkins J."/>
            <person name="Barry K."/>
            <person name="Lindquist E."/>
            <person name="Hellsten U."/>
            <person name="Deshpande S."/>
            <person name="Wang X."/>
            <person name="Wu X."/>
            <person name="Mitros T."/>
            <person name="Triplett J."/>
            <person name="Yang X."/>
            <person name="Ye C.Y."/>
            <person name="Mauro-Herrera M."/>
            <person name="Wang L."/>
            <person name="Li P."/>
            <person name="Sharma M."/>
            <person name="Sharma R."/>
            <person name="Ronald P.C."/>
            <person name="Panaud O."/>
            <person name="Kellogg E.A."/>
            <person name="Brutnell T.P."/>
            <person name="Doust A.N."/>
            <person name="Tuskan G.A."/>
            <person name="Rokhsar D."/>
            <person name="Devos K.M."/>
        </authorList>
    </citation>
    <scope>NUCLEOTIDE SEQUENCE [LARGE SCALE GENOMIC DNA]</scope>
    <source>
        <strain evidence="3">cv. Yugu1</strain>
    </source>
</reference>
<dbReference type="EMBL" id="AGNK02003953">
    <property type="status" value="NOT_ANNOTATED_CDS"/>
    <property type="molecule type" value="Genomic_DNA"/>
</dbReference>
<dbReference type="EnsemblPlants" id="KQL02302">
    <property type="protein sequence ID" value="KQL02302"/>
    <property type="gene ID" value="SETIT_014679mg"/>
</dbReference>
<sequence>MCCRTNVSSGAYYSRELRKKSTCRIMPRMWCRSLDSGESAVTRRKSCCWTVHPTGTRRRRVLGPAHPRLARRRIGTCPRRRQRHHAPPPRTAPPRRQPGGARRGTWHGPLLLALAWQ</sequence>
<evidence type="ECO:0000256" key="1">
    <source>
        <dbReference type="SAM" id="MobiDB-lite"/>
    </source>
</evidence>
<dbReference type="HOGENOM" id="CLU_2089015_0_0_1"/>